<organism evidence="5 6">
    <name type="scientific">Moraxella cuniculi DSM 21768</name>
    <dbReference type="NCBI Taxonomy" id="1122245"/>
    <lineage>
        <taxon>Bacteria</taxon>
        <taxon>Pseudomonadati</taxon>
        <taxon>Pseudomonadota</taxon>
        <taxon>Gammaproteobacteria</taxon>
        <taxon>Moraxellales</taxon>
        <taxon>Moraxellaceae</taxon>
        <taxon>Moraxella</taxon>
    </lineage>
</organism>
<dbReference type="InterPro" id="IPR017733">
    <property type="entry name" value="OmpA-like_dom_proteobacteria"/>
</dbReference>
<keyword evidence="3" id="KW-0812">Transmembrane</keyword>
<dbReference type="NCBIfam" id="NF038228">
    <property type="entry name" value="IcmH_DotU_IVB"/>
    <property type="match status" value="1"/>
</dbReference>
<dbReference type="InterPro" id="IPR017732">
    <property type="entry name" value="T4/T6SS_DotU"/>
</dbReference>
<dbReference type="InterPro" id="IPR036737">
    <property type="entry name" value="OmpA-like_sf"/>
</dbReference>
<evidence type="ECO:0000313" key="5">
    <source>
        <dbReference type="EMBL" id="SIS09311.1"/>
    </source>
</evidence>
<dbReference type="STRING" id="34061.B0189_05705"/>
<evidence type="ECO:0000313" key="6">
    <source>
        <dbReference type="Proteomes" id="UP000187495"/>
    </source>
</evidence>
<dbReference type="AlphaFoldDB" id="A0A1N7G9R6"/>
<dbReference type="InterPro" id="IPR038522">
    <property type="entry name" value="T4/T6SS_DotU_sf"/>
</dbReference>
<keyword evidence="3" id="KW-1133">Transmembrane helix</keyword>
<dbReference type="PANTHER" id="PTHR38033:SF1">
    <property type="entry name" value="DOTU FAMILY TYPE IV_VI SECRETION SYSTEM PROTEIN"/>
    <property type="match status" value="1"/>
</dbReference>
<dbReference type="Proteomes" id="UP000187495">
    <property type="component" value="Unassembled WGS sequence"/>
</dbReference>
<dbReference type="Gene3D" id="3.30.1330.60">
    <property type="entry name" value="OmpA-like domain"/>
    <property type="match status" value="1"/>
</dbReference>
<protein>
    <submittedName>
        <fullName evidence="5">Type VI secretion system protein ImpK</fullName>
    </submittedName>
</protein>
<evidence type="ECO:0000259" key="4">
    <source>
        <dbReference type="PROSITE" id="PS51123"/>
    </source>
</evidence>
<dbReference type="NCBIfam" id="TIGR03350">
    <property type="entry name" value="type_VI_ompA"/>
    <property type="match status" value="1"/>
</dbReference>
<dbReference type="Pfam" id="PF00691">
    <property type="entry name" value="OmpA"/>
    <property type="match status" value="1"/>
</dbReference>
<feature type="domain" description="OmpA-like" evidence="4">
    <location>
        <begin position="270"/>
        <end position="390"/>
    </location>
</feature>
<dbReference type="Pfam" id="PF09850">
    <property type="entry name" value="DotU"/>
    <property type="match status" value="1"/>
</dbReference>
<reference evidence="6" key="1">
    <citation type="submission" date="2017-01" db="EMBL/GenBank/DDBJ databases">
        <authorList>
            <person name="Varghese N."/>
            <person name="Submissions S."/>
        </authorList>
    </citation>
    <scope>NUCLEOTIDE SEQUENCE [LARGE SCALE GENOMIC DNA]</scope>
    <source>
        <strain evidence="6">DSM 21768</strain>
    </source>
</reference>
<keyword evidence="1 3" id="KW-0472">Membrane</keyword>
<dbReference type="RefSeq" id="WP_076556214.1">
    <property type="nucleotide sequence ID" value="NZ_FTNU01000027.1"/>
</dbReference>
<dbReference type="InterPro" id="IPR006665">
    <property type="entry name" value="OmpA-like"/>
</dbReference>
<dbReference type="EMBL" id="FTNU01000027">
    <property type="protein sequence ID" value="SIS09311.1"/>
    <property type="molecule type" value="Genomic_DNA"/>
</dbReference>
<name>A0A1N7G9R6_9GAMM</name>
<dbReference type="PANTHER" id="PTHR38033">
    <property type="entry name" value="MEMBRANE PROTEIN-RELATED"/>
    <property type="match status" value="1"/>
</dbReference>
<dbReference type="PROSITE" id="PS51123">
    <property type="entry name" value="OMPA_2"/>
    <property type="match status" value="1"/>
</dbReference>
<proteinExistence type="predicted"/>
<dbReference type="CDD" id="cd07185">
    <property type="entry name" value="OmpA_C-like"/>
    <property type="match status" value="1"/>
</dbReference>
<keyword evidence="6" id="KW-1185">Reference proteome</keyword>
<gene>
    <name evidence="5" type="ORF">SAMN02745664_1274</name>
</gene>
<evidence type="ECO:0000256" key="2">
    <source>
        <dbReference type="SAM" id="MobiDB-lite"/>
    </source>
</evidence>
<dbReference type="Gene3D" id="1.25.40.590">
    <property type="entry name" value="Type IV / VI secretion system, DotU"/>
    <property type="match status" value="1"/>
</dbReference>
<dbReference type="GO" id="GO:0016020">
    <property type="term" value="C:membrane"/>
    <property type="evidence" value="ECO:0007669"/>
    <property type="project" value="UniProtKB-UniRule"/>
</dbReference>
<dbReference type="SUPFAM" id="SSF103088">
    <property type="entry name" value="OmpA-like"/>
    <property type="match status" value="1"/>
</dbReference>
<accession>A0A1N7G9R6</accession>
<feature type="transmembrane region" description="Helical" evidence="3">
    <location>
        <begin position="193"/>
        <end position="213"/>
    </location>
</feature>
<sequence>MNVSINNISSIYNPLLEAAKPLLILANSMKNSTSRLSIDEILHKFSAMIGDFEEQAENNDASYESTQAAKYCLCTFIDEMAANSGWADESWAQKSLLVSFFDETWGGERFFEIAEQSKKNPEKNLYLLELIYVCLQFGYKGKYRILPNGDFSLEKIQNELLKIIEGKRPSAFSLLLTHQKKDEDVEQKKRIKIPLWVFAVFTGLIIGGFYLLLSSSLGKKFDKVSGGINALSLPKPVITEPIVEKEPVTRLRPVLKHEIDNNLVDVQDLSDNSIITIRGDGLFESGSEQIQDEYYPVLATIGQALNNTEGQIIVTGYTDSTPIKSVNYPSNWQLSQARADSVKETLLKYIEDDSRIRSEGRGDNNPVAPNDSSENKAKNRRVEIALLTTGIQQ</sequence>
<dbReference type="NCBIfam" id="TIGR03349">
    <property type="entry name" value="IV_VI_DotU"/>
    <property type="match status" value="1"/>
</dbReference>
<evidence type="ECO:0000256" key="3">
    <source>
        <dbReference type="SAM" id="Phobius"/>
    </source>
</evidence>
<evidence type="ECO:0000256" key="1">
    <source>
        <dbReference type="PROSITE-ProRule" id="PRU00473"/>
    </source>
</evidence>
<feature type="region of interest" description="Disordered" evidence="2">
    <location>
        <begin position="356"/>
        <end position="381"/>
    </location>
</feature>